<accession>A0A8H8CJ31</accession>
<protein>
    <submittedName>
        <fullName evidence="3">Uncharacterized protein</fullName>
    </submittedName>
</protein>
<dbReference type="AlphaFoldDB" id="A0A8H8CJ31"/>
<evidence type="ECO:0000313" key="3">
    <source>
        <dbReference type="EMBL" id="KAG5167328.1"/>
    </source>
</evidence>
<dbReference type="EMBL" id="JAFIQS010000007">
    <property type="protein sequence ID" value="KAG5167328.1"/>
    <property type="molecule type" value="Genomic_DNA"/>
</dbReference>
<feature type="region of interest" description="Disordered" evidence="1">
    <location>
        <begin position="422"/>
        <end position="454"/>
    </location>
</feature>
<organism evidence="3">
    <name type="scientific">Psilocybe cubensis</name>
    <name type="common">Psychedelic mushroom</name>
    <name type="synonym">Stropharia cubensis</name>
    <dbReference type="NCBI Taxonomy" id="181762"/>
    <lineage>
        <taxon>Eukaryota</taxon>
        <taxon>Fungi</taxon>
        <taxon>Dikarya</taxon>
        <taxon>Basidiomycota</taxon>
        <taxon>Agaricomycotina</taxon>
        <taxon>Agaricomycetes</taxon>
        <taxon>Agaricomycetidae</taxon>
        <taxon>Agaricales</taxon>
        <taxon>Agaricineae</taxon>
        <taxon>Strophariaceae</taxon>
        <taxon>Psilocybe</taxon>
    </lineage>
</organism>
<evidence type="ECO:0000256" key="1">
    <source>
        <dbReference type="SAM" id="MobiDB-lite"/>
    </source>
</evidence>
<reference evidence="3" key="1">
    <citation type="submission" date="2021-02" db="EMBL/GenBank/DDBJ databases">
        <title>Psilocybe cubensis genome.</title>
        <authorList>
            <person name="Mckernan K.J."/>
            <person name="Crawford S."/>
            <person name="Trippe A."/>
            <person name="Kane L.T."/>
            <person name="Mclaughlin S."/>
        </authorList>
    </citation>
    <scope>NUCLEOTIDE SEQUENCE [LARGE SCALE GENOMIC DNA]</scope>
    <source>
        <strain evidence="3">MGC-MH-2018</strain>
    </source>
</reference>
<evidence type="ECO:0000313" key="2">
    <source>
        <dbReference type="EMBL" id="KAG5163979.1"/>
    </source>
</evidence>
<sequence>MKNAPFQVLADAIERQGHRFLYQVNPALTLNPPLSPVLKSFLIVGIVAPASMGTALHDIGDADIANAPLCDGTPIDGVLTLMRPLEKDPFYDDIWDAQINKLCLYQSTMNARYRPKTDNGSYFQFPLLKPHSTQTVIDIKFPKIRPRERDDGIVTWRDISQVVPGATYHPSIMDHASHPVFNYRKDVLLQPNIYDSYGHMVPPWLLQSELRPHTMVLADVYPTVTDSVIISDTGTPRSCRTFEIWAKNVKVLQRGTLPMEKNFLPSYGAIERVSYRPREVRLKTKRVARMSTGGKPPRRRKSAQSGIREGDLTSNSKEVDRTCNLTGAVIVFFFLYESSDLSLESVDNMYNEPHFKPWTSSSWAPAGYSSRYDLVEQTKAAQARKPLASGAIEEKQIEHAGQPNGVNGQAVPGYTAAPGVGAGFGGDAGTQGYRRASSRVPPPPSDSYTLPPESGFGFATGAAVKPGPGGREITVDMDPSRGLQGGVGLTKEGPPGGIGMSEADGHGNKGNRLEAGDLGRVL</sequence>
<comment type="caution">
    <text evidence="3">The sequence shown here is derived from an EMBL/GenBank/DDBJ whole genome shotgun (WGS) entry which is preliminary data.</text>
</comment>
<feature type="compositionally biased region" description="Basic and acidic residues" evidence="1">
    <location>
        <begin position="503"/>
        <end position="522"/>
    </location>
</feature>
<feature type="region of interest" description="Disordered" evidence="1">
    <location>
        <begin position="477"/>
        <end position="522"/>
    </location>
</feature>
<dbReference type="EMBL" id="JAFIQS010000013">
    <property type="protein sequence ID" value="KAG5163979.1"/>
    <property type="molecule type" value="Genomic_DNA"/>
</dbReference>
<gene>
    <name evidence="3" type="ORF">JR316_007676</name>
    <name evidence="2" type="ORF">JR316_011176</name>
</gene>
<name>A0A8H8CJ31_PSICU</name>
<feature type="compositionally biased region" description="Low complexity" evidence="1">
    <location>
        <begin position="430"/>
        <end position="439"/>
    </location>
</feature>
<feature type="region of interest" description="Disordered" evidence="1">
    <location>
        <begin position="288"/>
        <end position="313"/>
    </location>
</feature>
<proteinExistence type="predicted"/>
<feature type="compositionally biased region" description="Gly residues" evidence="1">
    <location>
        <begin position="483"/>
        <end position="499"/>
    </location>
</feature>